<dbReference type="Pfam" id="PF00069">
    <property type="entry name" value="Pkinase"/>
    <property type="match status" value="1"/>
</dbReference>
<feature type="region of interest" description="Disordered" evidence="4">
    <location>
        <begin position="724"/>
        <end position="774"/>
    </location>
</feature>
<dbReference type="InterPro" id="IPR017441">
    <property type="entry name" value="Protein_kinase_ATP_BS"/>
</dbReference>
<proteinExistence type="predicted"/>
<gene>
    <name evidence="6" type="ORF">QR685DRAFT_604069</name>
</gene>
<dbReference type="PROSITE" id="PS00107">
    <property type="entry name" value="PROTEIN_KINASE_ATP"/>
    <property type="match status" value="1"/>
</dbReference>
<feature type="compositionally biased region" description="Low complexity" evidence="4">
    <location>
        <begin position="601"/>
        <end position="617"/>
    </location>
</feature>
<dbReference type="Gene3D" id="1.10.510.10">
    <property type="entry name" value="Transferase(Phosphotransferase) domain 1"/>
    <property type="match status" value="1"/>
</dbReference>
<keyword evidence="7" id="KW-1185">Reference proteome</keyword>
<feature type="region of interest" description="Disordered" evidence="4">
    <location>
        <begin position="677"/>
        <end position="708"/>
    </location>
</feature>
<keyword evidence="1 3" id="KW-0547">Nucleotide-binding</keyword>
<keyword evidence="6" id="KW-0808">Transferase</keyword>
<feature type="region of interest" description="Disordered" evidence="4">
    <location>
        <begin position="531"/>
        <end position="653"/>
    </location>
</feature>
<dbReference type="CDD" id="cd14008">
    <property type="entry name" value="STKc_LKB1_CaMKK"/>
    <property type="match status" value="1"/>
</dbReference>
<name>A0ABR3DM59_NEUIN</name>
<feature type="region of interest" description="Disordered" evidence="4">
    <location>
        <begin position="487"/>
        <end position="513"/>
    </location>
</feature>
<keyword evidence="2 3" id="KW-0067">ATP-binding</keyword>
<dbReference type="InterPro" id="IPR011009">
    <property type="entry name" value="Kinase-like_dom_sf"/>
</dbReference>
<reference evidence="6 7" key="1">
    <citation type="submission" date="2023-09" db="EMBL/GenBank/DDBJ databases">
        <title>Multi-omics analysis of a traditional fermented food reveals byproduct-associated fungal strains for waste-to-food upcycling.</title>
        <authorList>
            <consortium name="Lawrence Berkeley National Laboratory"/>
            <person name="Rekdal V.M."/>
            <person name="Villalobos-Escobedo J.M."/>
            <person name="Rodriguez-Valeron N."/>
            <person name="Garcia M.O."/>
            <person name="Vasquez D.P."/>
            <person name="Damayanti I."/>
            <person name="Sorensen P.M."/>
            <person name="Baidoo E.E."/>
            <person name="De Carvalho A.C."/>
            <person name="Riley R."/>
            <person name="Lipzen A."/>
            <person name="He G."/>
            <person name="Yan M."/>
            <person name="Haridas S."/>
            <person name="Daum C."/>
            <person name="Yoshinaga Y."/>
            <person name="Ng V."/>
            <person name="Grigoriev I.V."/>
            <person name="Munk R."/>
            <person name="Nuraida L."/>
            <person name="Wijaya C.H."/>
            <person name="Morales P.-C."/>
            <person name="Keasling J.D."/>
        </authorList>
    </citation>
    <scope>NUCLEOTIDE SEQUENCE [LARGE SCALE GENOMIC DNA]</scope>
    <source>
        <strain evidence="6 7">FGSC 2613</strain>
    </source>
</reference>
<dbReference type="PANTHER" id="PTHR24346">
    <property type="entry name" value="MAP/MICROTUBULE AFFINITY-REGULATING KINASE"/>
    <property type="match status" value="1"/>
</dbReference>
<comment type="caution">
    <text evidence="6">The sequence shown here is derived from an EMBL/GenBank/DDBJ whole genome shotgun (WGS) entry which is preliminary data.</text>
</comment>
<evidence type="ECO:0000256" key="3">
    <source>
        <dbReference type="PROSITE-ProRule" id="PRU10141"/>
    </source>
</evidence>
<dbReference type="Gene3D" id="3.30.200.20">
    <property type="entry name" value="Phosphorylase Kinase, domain 1"/>
    <property type="match status" value="1"/>
</dbReference>
<accession>A0ABR3DM59</accession>
<dbReference type="SMART" id="SM00220">
    <property type="entry name" value="S_TKc"/>
    <property type="match status" value="1"/>
</dbReference>
<dbReference type="InterPro" id="IPR000719">
    <property type="entry name" value="Prot_kinase_dom"/>
</dbReference>
<sequence>MSSQHSPGTPDPHCPTTTTFSLPLRPRLSGAQSTMAVHLEPEHQQTTSLPLLSPGISVQFHGDPTDNGRPRPATPPHTHSAPPQMQPYPSPLRHHKRTPSFHREVKETLNARSEYLEDDADGCSRQRINQYLITDEIGHGSYGAVRLATDQFGKEYAIKQFSKAQLRRRAQSNILRHAPRGPRNQSISRFSEQRLLEAKDALFLIREEIAIMKKLNHPNLVQLYEVLDDPEDDSLYMVLEMCKKGVVMKMGIHGSVEPLPEEQCRFWFRDLILGIEYLHSQGVIHRDIKPDNLLLTEDDVLKIVDFGVSEIFQKTDEMKTAKPAGSPAFLPPELCAKHGDVSGRAADIWSMGVTLYCLRYGKLPFARDNQLEMWEAIKTEEPQFPPDEKPEFLDLMHKILEKDPAKRITMHELREHPWVTKNGQDPLLSEEENCSEPIEVPNALEVNHAVTRRMSHLFCVMRAISKFKSLLNRNGATPKLQTQTLEVQPGKNEPPGADINFSNTSFKDPQNEESTAEFASRILEERRRFFNPTGSRTFGNDRALRGQYNLSGPFHPLATGNPSPSSTQPSSTTTTTTSSSSSTITLTDTTTIPAGPETSEQQQQEQQQQQTQQQQNQQPPPPPPHLGIGVGGDDTSFSINPSDLPPADHVSESPTMVDFNIYDNAFEAEIERIKRSASISSSGAGRRRNSKANERRGTGTGTGTGTTFYHTRLNKKKHDTAILGSDGQEEEVGEQGQRLWSGTTGKGDDDNVEGAGNTSRSLWQPRGEAGKERTSGFADVVARAMEGAKEVVVGGGELEGEGKDKEGGGQ</sequence>
<evidence type="ECO:0000256" key="4">
    <source>
        <dbReference type="SAM" id="MobiDB-lite"/>
    </source>
</evidence>
<dbReference type="Proteomes" id="UP001451303">
    <property type="component" value="Unassembled WGS sequence"/>
</dbReference>
<protein>
    <submittedName>
        <fullName evidence="6">Calcium/calmodulin-dependent protein kinase</fullName>
    </submittedName>
</protein>
<dbReference type="InterPro" id="IPR008271">
    <property type="entry name" value="Ser/Thr_kinase_AS"/>
</dbReference>
<evidence type="ECO:0000313" key="6">
    <source>
        <dbReference type="EMBL" id="KAL0473746.1"/>
    </source>
</evidence>
<evidence type="ECO:0000256" key="1">
    <source>
        <dbReference type="ARBA" id="ARBA00022741"/>
    </source>
</evidence>
<feature type="domain" description="Protein kinase" evidence="5">
    <location>
        <begin position="131"/>
        <end position="419"/>
    </location>
</feature>
<dbReference type="PROSITE" id="PS50011">
    <property type="entry name" value="PROTEIN_KINASE_DOM"/>
    <property type="match status" value="1"/>
</dbReference>
<evidence type="ECO:0000313" key="7">
    <source>
        <dbReference type="Proteomes" id="UP001451303"/>
    </source>
</evidence>
<keyword evidence="6" id="KW-0418">Kinase</keyword>
<dbReference type="SUPFAM" id="SSF56112">
    <property type="entry name" value="Protein kinase-like (PK-like)"/>
    <property type="match status" value="1"/>
</dbReference>
<feature type="binding site" evidence="3">
    <location>
        <position position="159"/>
    </location>
    <ligand>
        <name>ATP</name>
        <dbReference type="ChEBI" id="CHEBI:30616"/>
    </ligand>
</feature>
<evidence type="ECO:0000259" key="5">
    <source>
        <dbReference type="PROSITE" id="PS50011"/>
    </source>
</evidence>
<organism evidence="6 7">
    <name type="scientific">Neurospora intermedia</name>
    <dbReference type="NCBI Taxonomy" id="5142"/>
    <lineage>
        <taxon>Eukaryota</taxon>
        <taxon>Fungi</taxon>
        <taxon>Dikarya</taxon>
        <taxon>Ascomycota</taxon>
        <taxon>Pezizomycotina</taxon>
        <taxon>Sordariomycetes</taxon>
        <taxon>Sordariomycetidae</taxon>
        <taxon>Sordariales</taxon>
        <taxon>Sordariaceae</taxon>
        <taxon>Neurospora</taxon>
    </lineage>
</organism>
<feature type="compositionally biased region" description="Low complexity" evidence="4">
    <location>
        <begin position="562"/>
        <end position="591"/>
    </location>
</feature>
<dbReference type="PROSITE" id="PS00108">
    <property type="entry name" value="PROTEIN_KINASE_ST"/>
    <property type="match status" value="1"/>
</dbReference>
<feature type="region of interest" description="Disordered" evidence="4">
    <location>
        <begin position="1"/>
        <end position="96"/>
    </location>
</feature>
<dbReference type="GO" id="GO:0016301">
    <property type="term" value="F:kinase activity"/>
    <property type="evidence" value="ECO:0007669"/>
    <property type="project" value="UniProtKB-KW"/>
</dbReference>
<dbReference type="EMBL" id="JAVLET010000002">
    <property type="protein sequence ID" value="KAL0473746.1"/>
    <property type="molecule type" value="Genomic_DNA"/>
</dbReference>
<evidence type="ECO:0000256" key="2">
    <source>
        <dbReference type="ARBA" id="ARBA00022840"/>
    </source>
</evidence>
<dbReference type="PANTHER" id="PTHR24346:SF77">
    <property type="entry name" value="SERINE THREONINE PROTEIN KINASE"/>
    <property type="match status" value="1"/>
</dbReference>